<dbReference type="OrthoDB" id="158111at2759"/>
<comment type="caution">
    <text evidence="1">The sequence shown here is derived from an EMBL/GenBank/DDBJ whole genome shotgun (WGS) entry which is preliminary data.</text>
</comment>
<dbReference type="AlphaFoldDB" id="A0A081AZP0"/>
<evidence type="ECO:0008006" key="3">
    <source>
        <dbReference type="Google" id="ProtNLM"/>
    </source>
</evidence>
<name>A0A081AZP0_PHYNI</name>
<protein>
    <recommendedName>
        <fullName evidence="3">Ankyrin repeat protein</fullName>
    </recommendedName>
</protein>
<dbReference type="InterPro" id="IPR002110">
    <property type="entry name" value="Ankyrin_rpt"/>
</dbReference>
<gene>
    <name evidence="1" type="ORF">F444_01733</name>
</gene>
<evidence type="ECO:0000313" key="1">
    <source>
        <dbReference type="EMBL" id="ETO84351.1"/>
    </source>
</evidence>
<evidence type="ECO:0000313" key="2">
    <source>
        <dbReference type="Proteomes" id="UP000028582"/>
    </source>
</evidence>
<feature type="non-terminal residue" evidence="1">
    <location>
        <position position="1"/>
    </location>
</feature>
<sequence>FSDGDLEQFEALAKYIEQEGGNINETLAMHVRPAGTDDTSSKGEAVEASALMYASYLGHVDIVKWFLDRADVVKTEKSFLTIKRSLSSKKSSNDICIKRPTCSA</sequence>
<dbReference type="Proteomes" id="UP000028582">
    <property type="component" value="Unassembled WGS sequence"/>
</dbReference>
<reference evidence="1 2" key="1">
    <citation type="submission" date="2013-11" db="EMBL/GenBank/DDBJ databases">
        <title>The Genome Sequence of Phytophthora parasitica P1976.</title>
        <authorList>
            <consortium name="The Broad Institute Genomics Platform"/>
            <person name="Russ C."/>
            <person name="Tyler B."/>
            <person name="Panabieres F."/>
            <person name="Shan W."/>
            <person name="Tripathy S."/>
            <person name="Grunwald N."/>
            <person name="Machado M."/>
            <person name="Johnson C.S."/>
            <person name="Walker B."/>
            <person name="Young S."/>
            <person name="Zeng Q."/>
            <person name="Gargeya S."/>
            <person name="Fitzgerald M."/>
            <person name="Haas B."/>
            <person name="Abouelleil A."/>
            <person name="Allen A.W."/>
            <person name="Alvarado L."/>
            <person name="Arachchi H.M."/>
            <person name="Berlin A.M."/>
            <person name="Chapman S.B."/>
            <person name="Gainer-Dewar J."/>
            <person name="Goldberg J."/>
            <person name="Griggs A."/>
            <person name="Gujja S."/>
            <person name="Hansen M."/>
            <person name="Howarth C."/>
            <person name="Imamovic A."/>
            <person name="Ireland A."/>
            <person name="Larimer J."/>
            <person name="McCowan C."/>
            <person name="Murphy C."/>
            <person name="Pearson M."/>
            <person name="Poon T.W."/>
            <person name="Priest M."/>
            <person name="Roberts A."/>
            <person name="Saif S."/>
            <person name="Shea T."/>
            <person name="Sisk P."/>
            <person name="Sykes S."/>
            <person name="Wortman J."/>
            <person name="Nusbaum C."/>
            <person name="Birren B."/>
        </authorList>
    </citation>
    <scope>NUCLEOTIDE SEQUENCE [LARGE SCALE GENOMIC DNA]</scope>
    <source>
        <strain evidence="1 2">P1976</strain>
    </source>
</reference>
<dbReference type="Pfam" id="PF00023">
    <property type="entry name" value="Ank"/>
    <property type="match status" value="1"/>
</dbReference>
<proteinExistence type="predicted"/>
<organism evidence="1 2">
    <name type="scientific">Phytophthora nicotianae P1976</name>
    <dbReference type="NCBI Taxonomy" id="1317066"/>
    <lineage>
        <taxon>Eukaryota</taxon>
        <taxon>Sar</taxon>
        <taxon>Stramenopiles</taxon>
        <taxon>Oomycota</taxon>
        <taxon>Peronosporomycetes</taxon>
        <taxon>Peronosporales</taxon>
        <taxon>Peronosporaceae</taxon>
        <taxon>Phytophthora</taxon>
    </lineage>
</organism>
<dbReference type="EMBL" id="ANJA01000330">
    <property type="protein sequence ID" value="ETO84351.1"/>
    <property type="molecule type" value="Genomic_DNA"/>
</dbReference>
<accession>A0A081AZP0</accession>